<comment type="caution">
    <text evidence="1">The sequence shown here is derived from an EMBL/GenBank/DDBJ whole genome shotgun (WGS) entry which is preliminary data.</text>
</comment>
<evidence type="ECO:0000313" key="1">
    <source>
        <dbReference type="EMBL" id="GAH03344.1"/>
    </source>
</evidence>
<dbReference type="AlphaFoldDB" id="X1DE46"/>
<gene>
    <name evidence="1" type="ORF">S01H4_39950</name>
</gene>
<evidence type="ECO:0008006" key="2">
    <source>
        <dbReference type="Google" id="ProtNLM"/>
    </source>
</evidence>
<proteinExistence type="predicted"/>
<protein>
    <recommendedName>
        <fullName evidence="2">Glycosyltransferase 2-like domain-containing protein</fullName>
    </recommendedName>
</protein>
<organism evidence="1">
    <name type="scientific">marine sediment metagenome</name>
    <dbReference type="NCBI Taxonomy" id="412755"/>
    <lineage>
        <taxon>unclassified sequences</taxon>
        <taxon>metagenomes</taxon>
        <taxon>ecological metagenomes</taxon>
    </lineage>
</organism>
<dbReference type="EMBL" id="BART01021709">
    <property type="protein sequence ID" value="GAH03344.1"/>
    <property type="molecule type" value="Genomic_DNA"/>
</dbReference>
<accession>X1DE46</accession>
<name>X1DE46_9ZZZZ</name>
<reference evidence="1" key="1">
    <citation type="journal article" date="2014" name="Front. Microbiol.">
        <title>High frequency of phylogenetically diverse reductive dehalogenase-homologous genes in deep subseafloor sedimentary metagenomes.</title>
        <authorList>
            <person name="Kawai M."/>
            <person name="Futagami T."/>
            <person name="Toyoda A."/>
            <person name="Takaki Y."/>
            <person name="Nishi S."/>
            <person name="Hori S."/>
            <person name="Arai W."/>
            <person name="Tsubouchi T."/>
            <person name="Morono Y."/>
            <person name="Uchiyama I."/>
            <person name="Ito T."/>
            <person name="Fujiyama A."/>
            <person name="Inagaki F."/>
            <person name="Takami H."/>
        </authorList>
    </citation>
    <scope>NUCLEOTIDE SEQUENCE</scope>
    <source>
        <strain evidence="1">Expedition CK06-06</strain>
    </source>
</reference>
<sequence length="54" mass="6105">MINFIPIFTPDSGTYDETIAFSKTLQKKFPGAFLIAVRNDTIIPVQEALKSMER</sequence>